<gene>
    <name evidence="2" type="ORF">IW245_003010</name>
</gene>
<dbReference type="AlphaFoldDB" id="A0A8J7GTC1"/>
<evidence type="ECO:0000256" key="1">
    <source>
        <dbReference type="SAM" id="Phobius"/>
    </source>
</evidence>
<organism evidence="2 3">
    <name type="scientific">Longispora fulva</name>
    <dbReference type="NCBI Taxonomy" id="619741"/>
    <lineage>
        <taxon>Bacteria</taxon>
        <taxon>Bacillati</taxon>
        <taxon>Actinomycetota</taxon>
        <taxon>Actinomycetes</taxon>
        <taxon>Micromonosporales</taxon>
        <taxon>Micromonosporaceae</taxon>
        <taxon>Longispora</taxon>
    </lineage>
</organism>
<evidence type="ECO:0000313" key="2">
    <source>
        <dbReference type="EMBL" id="MBG6136816.1"/>
    </source>
</evidence>
<sequence length="109" mass="11402">MKNLNLAVLFLLELATLAAAGYAGLTLDAGWPVRILVGLGAPAALVALWWLFGAPRASRKTHGMVRVAFEVAWFGSGAVALAVAGRTVLAAVFAAVFVVSKALALIWRQ</sequence>
<protein>
    <recommendedName>
        <fullName evidence="4">DUF2568 domain-containing protein</fullName>
    </recommendedName>
</protein>
<evidence type="ECO:0008006" key="4">
    <source>
        <dbReference type="Google" id="ProtNLM"/>
    </source>
</evidence>
<keyword evidence="1" id="KW-1133">Transmembrane helix</keyword>
<keyword evidence="3" id="KW-1185">Reference proteome</keyword>
<dbReference type="EMBL" id="JADOUF010000001">
    <property type="protein sequence ID" value="MBG6136816.1"/>
    <property type="molecule type" value="Genomic_DNA"/>
</dbReference>
<proteinExistence type="predicted"/>
<name>A0A8J7GTC1_9ACTN</name>
<dbReference type="Proteomes" id="UP000622552">
    <property type="component" value="Unassembled WGS sequence"/>
</dbReference>
<keyword evidence="1" id="KW-0812">Transmembrane</keyword>
<reference evidence="2" key="1">
    <citation type="submission" date="2020-11" db="EMBL/GenBank/DDBJ databases">
        <title>Sequencing the genomes of 1000 actinobacteria strains.</title>
        <authorList>
            <person name="Klenk H.-P."/>
        </authorList>
    </citation>
    <scope>NUCLEOTIDE SEQUENCE</scope>
    <source>
        <strain evidence="2">DSM 45356</strain>
    </source>
</reference>
<dbReference type="Pfam" id="PF10823">
    <property type="entry name" value="DUF2568"/>
    <property type="match status" value="1"/>
</dbReference>
<comment type="caution">
    <text evidence="2">The sequence shown here is derived from an EMBL/GenBank/DDBJ whole genome shotgun (WGS) entry which is preliminary data.</text>
</comment>
<feature type="transmembrane region" description="Helical" evidence="1">
    <location>
        <begin position="64"/>
        <end position="83"/>
    </location>
</feature>
<feature type="transmembrane region" description="Helical" evidence="1">
    <location>
        <begin position="89"/>
        <end position="107"/>
    </location>
</feature>
<feature type="transmembrane region" description="Helical" evidence="1">
    <location>
        <begin position="33"/>
        <end position="52"/>
    </location>
</feature>
<dbReference type="RefSeq" id="WP_197003741.1">
    <property type="nucleotide sequence ID" value="NZ_BONS01000016.1"/>
</dbReference>
<accession>A0A8J7GTC1</accession>
<evidence type="ECO:0000313" key="3">
    <source>
        <dbReference type="Proteomes" id="UP000622552"/>
    </source>
</evidence>
<keyword evidence="1" id="KW-0472">Membrane</keyword>
<dbReference type="InterPro" id="IPR021214">
    <property type="entry name" value="DUF2568"/>
</dbReference>